<dbReference type="Proteomes" id="UP000315364">
    <property type="component" value="Chromosome"/>
</dbReference>
<reference evidence="1 2" key="1">
    <citation type="submission" date="2019-07" db="EMBL/GenBank/DDBJ databases">
        <title>Full genome sequence of Devosia sp. Gsoil 520.</title>
        <authorList>
            <person name="Im W.-T."/>
        </authorList>
    </citation>
    <scope>NUCLEOTIDE SEQUENCE [LARGE SCALE GENOMIC DNA]</scope>
    <source>
        <strain evidence="1 2">Gsoil 520</strain>
    </source>
</reference>
<accession>A0A5B8LVS5</accession>
<dbReference type="PANTHER" id="PTHR43123">
    <property type="entry name" value="POLYSACCHARIDE DEACETYLASE-RELATED"/>
    <property type="match status" value="1"/>
</dbReference>
<dbReference type="OrthoDB" id="9787041at2"/>
<keyword evidence="2" id="KW-1185">Reference proteome</keyword>
<dbReference type="CDD" id="cd10979">
    <property type="entry name" value="CE4_PuuE_like"/>
    <property type="match status" value="1"/>
</dbReference>
<name>A0A5B8LVS5_9HYPH</name>
<sequence length="300" mass="34330">MTKFDPKFDRYPYSPIPQRPVYDWPDGKRLAVYFALNIEAFEFGRNPGNDFTSMPSAPFHRGYAYRDYGNRVGLWRIQRLFAEFDIPLSIIVNASVYDACPEVLEPFRARGDEIIGHGRTNSERQIDMTGDEEAEMLRQVVARITAEEGKAPRGWLGPFISQSAQTPELLKRNGFDYMLDWFYDDQPTWFRTDEGPILAVPYPSMELNDLPAYVNRKASDGDFTTMLMDCFDEQLDESALYPQVYAASLHTFLTGQPHRIRQLRRVLAHIAAQRDRIWLTTPGQIASHVAALPDGIVALP</sequence>
<dbReference type="AlphaFoldDB" id="A0A5B8LVS5"/>
<dbReference type="GO" id="GO:0005975">
    <property type="term" value="P:carbohydrate metabolic process"/>
    <property type="evidence" value="ECO:0007669"/>
    <property type="project" value="InterPro"/>
</dbReference>
<evidence type="ECO:0000313" key="1">
    <source>
        <dbReference type="EMBL" id="QDZ11969.1"/>
    </source>
</evidence>
<gene>
    <name evidence="1" type="ORF">FPZ08_15175</name>
</gene>
<organism evidence="1 2">
    <name type="scientific">Devosia ginsengisoli</name>
    <dbReference type="NCBI Taxonomy" id="400770"/>
    <lineage>
        <taxon>Bacteria</taxon>
        <taxon>Pseudomonadati</taxon>
        <taxon>Pseudomonadota</taxon>
        <taxon>Alphaproteobacteria</taxon>
        <taxon>Hyphomicrobiales</taxon>
        <taxon>Devosiaceae</taxon>
        <taxon>Devosia</taxon>
    </lineage>
</organism>
<dbReference type="RefSeq" id="WP_146290785.1">
    <property type="nucleotide sequence ID" value="NZ_CP042304.1"/>
</dbReference>
<protein>
    <submittedName>
        <fullName evidence="1">Polysaccharide deacetylase</fullName>
    </submittedName>
</protein>
<dbReference type="Gene3D" id="3.20.20.370">
    <property type="entry name" value="Glycoside hydrolase/deacetylase"/>
    <property type="match status" value="1"/>
</dbReference>
<proteinExistence type="predicted"/>
<dbReference type="SUPFAM" id="SSF88713">
    <property type="entry name" value="Glycoside hydrolase/deacetylase"/>
    <property type="match status" value="1"/>
</dbReference>
<dbReference type="EMBL" id="CP042304">
    <property type="protein sequence ID" value="QDZ11969.1"/>
    <property type="molecule type" value="Genomic_DNA"/>
</dbReference>
<dbReference type="PANTHER" id="PTHR43123:SF4">
    <property type="entry name" value="POLYSACCHARIDE DEACETYLASE"/>
    <property type="match status" value="1"/>
</dbReference>
<dbReference type="InterPro" id="IPR011330">
    <property type="entry name" value="Glyco_hydro/deAcase_b/a-brl"/>
</dbReference>
<evidence type="ECO:0000313" key="2">
    <source>
        <dbReference type="Proteomes" id="UP000315364"/>
    </source>
</evidence>
<dbReference type="KEGG" id="dea:FPZ08_15175"/>